<reference evidence="5" key="1">
    <citation type="journal article" date="2023" name="G3 (Bethesda)">
        <title>Whole genome assemblies of Zophobas morio and Tenebrio molitor.</title>
        <authorList>
            <person name="Kaur S."/>
            <person name="Stinson S.A."/>
            <person name="diCenzo G.C."/>
        </authorList>
    </citation>
    <scope>NUCLEOTIDE SEQUENCE</scope>
    <source>
        <strain evidence="5">QUZm001</strain>
    </source>
</reference>
<dbReference type="PANTHER" id="PTHR24256">
    <property type="entry name" value="TRYPTASE-RELATED"/>
    <property type="match status" value="1"/>
</dbReference>
<keyword evidence="1" id="KW-1015">Disulfide bond</keyword>
<dbReference type="Gene3D" id="2.40.10.10">
    <property type="entry name" value="Trypsin-like serine proteases"/>
    <property type="match status" value="1"/>
</dbReference>
<feature type="chain" id="PRO_5041455583" description="Peptidase S1 domain-containing protein" evidence="3">
    <location>
        <begin position="22"/>
        <end position="297"/>
    </location>
</feature>
<evidence type="ECO:0000259" key="4">
    <source>
        <dbReference type="PROSITE" id="PS50240"/>
    </source>
</evidence>
<dbReference type="Pfam" id="PF00089">
    <property type="entry name" value="Trypsin"/>
    <property type="match status" value="1"/>
</dbReference>
<dbReference type="GO" id="GO:0004252">
    <property type="term" value="F:serine-type endopeptidase activity"/>
    <property type="evidence" value="ECO:0007669"/>
    <property type="project" value="InterPro"/>
</dbReference>
<comment type="similarity">
    <text evidence="2">Belongs to the peptidase S1 family. CLIP subfamily.</text>
</comment>
<keyword evidence="3" id="KW-0732">Signal</keyword>
<name>A0AA38HW04_9CUCU</name>
<comment type="caution">
    <text evidence="5">The sequence shown here is derived from an EMBL/GenBank/DDBJ whole genome shotgun (WGS) entry which is preliminary data.</text>
</comment>
<feature type="domain" description="Peptidase S1" evidence="4">
    <location>
        <begin position="44"/>
        <end position="296"/>
    </location>
</feature>
<dbReference type="InterPro" id="IPR009003">
    <property type="entry name" value="Peptidase_S1_PA"/>
</dbReference>
<evidence type="ECO:0000313" key="5">
    <source>
        <dbReference type="EMBL" id="KAJ3644476.1"/>
    </source>
</evidence>
<dbReference type="InterPro" id="IPR043504">
    <property type="entry name" value="Peptidase_S1_PA_chymotrypsin"/>
</dbReference>
<keyword evidence="6" id="KW-1185">Reference proteome</keyword>
<gene>
    <name evidence="5" type="ORF">Zmor_022202</name>
</gene>
<dbReference type="InterPro" id="IPR051487">
    <property type="entry name" value="Ser/Thr_Proteases_Immune/Dev"/>
</dbReference>
<accession>A0AA38HW04</accession>
<dbReference type="AlphaFoldDB" id="A0AA38HW04"/>
<dbReference type="InterPro" id="IPR001254">
    <property type="entry name" value="Trypsin_dom"/>
</dbReference>
<dbReference type="GO" id="GO:0006508">
    <property type="term" value="P:proteolysis"/>
    <property type="evidence" value="ECO:0007669"/>
    <property type="project" value="InterPro"/>
</dbReference>
<organism evidence="5 6">
    <name type="scientific">Zophobas morio</name>
    <dbReference type="NCBI Taxonomy" id="2755281"/>
    <lineage>
        <taxon>Eukaryota</taxon>
        <taxon>Metazoa</taxon>
        <taxon>Ecdysozoa</taxon>
        <taxon>Arthropoda</taxon>
        <taxon>Hexapoda</taxon>
        <taxon>Insecta</taxon>
        <taxon>Pterygota</taxon>
        <taxon>Neoptera</taxon>
        <taxon>Endopterygota</taxon>
        <taxon>Coleoptera</taxon>
        <taxon>Polyphaga</taxon>
        <taxon>Cucujiformia</taxon>
        <taxon>Tenebrionidae</taxon>
        <taxon>Zophobas</taxon>
    </lineage>
</organism>
<sequence length="297" mass="32883">MTVNLGLLVVLLSSIVTLSHSSKSHGKRFIDEQKYNSDQNVKTLVDNNNGVRVPPGYHSYSVIFMKKPNFDKVHDQPLTNDPKDFSLNSSFFASGTILNTRWVLTRAKPIAYYSKDSYWIISQQAISTPVDEDFLKKHEADFVLIHPEHQPGDPETDVALVRMSKPFEFNLETRSADLGFDEPPPLENCKAVVWSWFFEKDDKKVASMERGEVSLNVKNQDCPELGNNSICLSSGSKQQPCGINSGAPIVCGAILVGIYTGTKNGTICEPTPSPGLTALRVDQGQTLRTTLQDTLSC</sequence>
<evidence type="ECO:0000256" key="2">
    <source>
        <dbReference type="ARBA" id="ARBA00024195"/>
    </source>
</evidence>
<dbReference type="EMBL" id="JALNTZ010000007">
    <property type="protein sequence ID" value="KAJ3644476.1"/>
    <property type="molecule type" value="Genomic_DNA"/>
</dbReference>
<evidence type="ECO:0000256" key="1">
    <source>
        <dbReference type="ARBA" id="ARBA00023157"/>
    </source>
</evidence>
<feature type="signal peptide" evidence="3">
    <location>
        <begin position="1"/>
        <end position="21"/>
    </location>
</feature>
<dbReference type="SUPFAM" id="SSF50494">
    <property type="entry name" value="Trypsin-like serine proteases"/>
    <property type="match status" value="1"/>
</dbReference>
<dbReference type="PROSITE" id="PS50240">
    <property type="entry name" value="TRYPSIN_DOM"/>
    <property type="match status" value="1"/>
</dbReference>
<evidence type="ECO:0000256" key="3">
    <source>
        <dbReference type="SAM" id="SignalP"/>
    </source>
</evidence>
<proteinExistence type="inferred from homology"/>
<protein>
    <recommendedName>
        <fullName evidence="4">Peptidase S1 domain-containing protein</fullName>
    </recommendedName>
</protein>
<dbReference type="Proteomes" id="UP001168821">
    <property type="component" value="Unassembled WGS sequence"/>
</dbReference>
<evidence type="ECO:0000313" key="6">
    <source>
        <dbReference type="Proteomes" id="UP001168821"/>
    </source>
</evidence>